<evidence type="ECO:0000313" key="3">
    <source>
        <dbReference type="Proteomes" id="UP000429607"/>
    </source>
</evidence>
<dbReference type="Proteomes" id="UP000429607">
    <property type="component" value="Unassembled WGS sequence"/>
</dbReference>
<reference evidence="2 3" key="1">
    <citation type="submission" date="2018-09" db="EMBL/GenBank/DDBJ databases">
        <title>Genomic investigation of the strawberry pathogen Phytophthora fragariae indicates pathogenicity is determined by transcriptional variation in three key races.</title>
        <authorList>
            <person name="Adams T.M."/>
            <person name="Armitage A.D."/>
            <person name="Sobczyk M.K."/>
            <person name="Bates H.J."/>
            <person name="Dunwell J.M."/>
            <person name="Nellist C.F."/>
            <person name="Harrison R.J."/>
        </authorList>
    </citation>
    <scope>NUCLEOTIDE SEQUENCE [LARGE SCALE GENOMIC DNA]</scope>
    <source>
        <strain evidence="2 3">SCRP249</strain>
    </source>
</reference>
<accession>A0A6A3GX94</accession>
<dbReference type="PANTHER" id="PTHR11699">
    <property type="entry name" value="ALDEHYDE DEHYDROGENASE-RELATED"/>
    <property type="match status" value="1"/>
</dbReference>
<dbReference type="SUPFAM" id="SSF53720">
    <property type="entry name" value="ALDH-like"/>
    <property type="match status" value="1"/>
</dbReference>
<feature type="domain" description="Aldehyde dehydrogenase" evidence="1">
    <location>
        <begin position="1"/>
        <end position="40"/>
    </location>
</feature>
<dbReference type="Gene3D" id="3.40.309.10">
    <property type="entry name" value="Aldehyde Dehydrogenase, Chain A, domain 2"/>
    <property type="match status" value="1"/>
</dbReference>
<dbReference type="AlphaFoldDB" id="A0A6A3GX94"/>
<dbReference type="InterPro" id="IPR016163">
    <property type="entry name" value="Ald_DH_C"/>
</dbReference>
<proteinExistence type="predicted"/>
<comment type="caution">
    <text evidence="2">The sequence shown here is derived from an EMBL/GenBank/DDBJ whole genome shotgun (WGS) entry which is preliminary data.</text>
</comment>
<gene>
    <name evidence="2" type="ORF">PR001_g29962</name>
</gene>
<dbReference type="Pfam" id="PF00171">
    <property type="entry name" value="Aldedh"/>
    <property type="match status" value="1"/>
</dbReference>
<dbReference type="InterPro" id="IPR015590">
    <property type="entry name" value="Aldehyde_DH_dom"/>
</dbReference>
<dbReference type="InterPro" id="IPR016161">
    <property type="entry name" value="Ald_DH/histidinol_DH"/>
</dbReference>
<evidence type="ECO:0000259" key="1">
    <source>
        <dbReference type="Pfam" id="PF00171"/>
    </source>
</evidence>
<protein>
    <recommendedName>
        <fullName evidence="1">Aldehyde dehydrogenase domain-containing protein</fullName>
    </recommendedName>
</protein>
<organism evidence="2 3">
    <name type="scientific">Phytophthora rubi</name>
    <dbReference type="NCBI Taxonomy" id="129364"/>
    <lineage>
        <taxon>Eukaryota</taxon>
        <taxon>Sar</taxon>
        <taxon>Stramenopiles</taxon>
        <taxon>Oomycota</taxon>
        <taxon>Peronosporomycetes</taxon>
        <taxon>Peronosporales</taxon>
        <taxon>Peronosporaceae</taxon>
        <taxon>Phytophthora</taxon>
    </lineage>
</organism>
<dbReference type="GO" id="GO:0016620">
    <property type="term" value="F:oxidoreductase activity, acting on the aldehyde or oxo group of donors, NAD or NADP as acceptor"/>
    <property type="evidence" value="ECO:0007669"/>
    <property type="project" value="InterPro"/>
</dbReference>
<evidence type="ECO:0000313" key="2">
    <source>
        <dbReference type="EMBL" id="KAE8961690.1"/>
    </source>
</evidence>
<sequence>MNQGQCCIAGTRVYVQEGIYDEFVKRTVEAANARVVGNPFIRLN</sequence>
<dbReference type="EMBL" id="QXFV01006359">
    <property type="protein sequence ID" value="KAE8961690.1"/>
    <property type="molecule type" value="Genomic_DNA"/>
</dbReference>
<name>A0A6A3GX94_9STRA</name>